<reference evidence="2" key="1">
    <citation type="submission" date="2016-06" db="EMBL/GenBank/DDBJ databases">
        <title>Parallel loss of symbiosis genes in relatives of nitrogen-fixing non-legume Parasponia.</title>
        <authorList>
            <person name="Van Velzen R."/>
            <person name="Holmer R."/>
            <person name="Bu F."/>
            <person name="Rutten L."/>
            <person name="Van Zeijl A."/>
            <person name="Liu W."/>
            <person name="Santuari L."/>
            <person name="Cao Q."/>
            <person name="Sharma T."/>
            <person name="Shen D."/>
            <person name="Roswanjaya Y."/>
            <person name="Wardhani T."/>
            <person name="Kalhor M.S."/>
            <person name="Jansen J."/>
            <person name="Van den Hoogen J."/>
            <person name="Gungor B."/>
            <person name="Hartog M."/>
            <person name="Hontelez J."/>
            <person name="Verver J."/>
            <person name="Yang W.-C."/>
            <person name="Schijlen E."/>
            <person name="Repin R."/>
            <person name="Schilthuizen M."/>
            <person name="Schranz E."/>
            <person name="Heidstra R."/>
            <person name="Miyata K."/>
            <person name="Fedorova E."/>
            <person name="Kohlen W."/>
            <person name="Bisseling T."/>
            <person name="Smit S."/>
            <person name="Geurts R."/>
        </authorList>
    </citation>
    <scope>NUCLEOTIDE SEQUENCE [LARGE SCALE GENOMIC DNA]</scope>
    <source>
        <strain evidence="2">cv. RG33-2</strain>
    </source>
</reference>
<dbReference type="AlphaFoldDB" id="A0A2P5BS91"/>
<protein>
    <submittedName>
        <fullName evidence="1">Uncharacterized protein</fullName>
    </submittedName>
</protein>
<keyword evidence="2" id="KW-1185">Reference proteome</keyword>
<organism evidence="1 2">
    <name type="scientific">Trema orientale</name>
    <name type="common">Charcoal tree</name>
    <name type="synonym">Celtis orientalis</name>
    <dbReference type="NCBI Taxonomy" id="63057"/>
    <lineage>
        <taxon>Eukaryota</taxon>
        <taxon>Viridiplantae</taxon>
        <taxon>Streptophyta</taxon>
        <taxon>Embryophyta</taxon>
        <taxon>Tracheophyta</taxon>
        <taxon>Spermatophyta</taxon>
        <taxon>Magnoliopsida</taxon>
        <taxon>eudicotyledons</taxon>
        <taxon>Gunneridae</taxon>
        <taxon>Pentapetalae</taxon>
        <taxon>rosids</taxon>
        <taxon>fabids</taxon>
        <taxon>Rosales</taxon>
        <taxon>Cannabaceae</taxon>
        <taxon>Trema</taxon>
    </lineage>
</organism>
<comment type="caution">
    <text evidence="1">The sequence shown here is derived from an EMBL/GenBank/DDBJ whole genome shotgun (WGS) entry which is preliminary data.</text>
</comment>
<dbReference type="EMBL" id="JXTC01000470">
    <property type="protein sequence ID" value="PON51625.1"/>
    <property type="molecule type" value="Genomic_DNA"/>
</dbReference>
<sequence>MSSNPEQFHEDLANIENNYGEKHDAKDANKEWTVPEVTIWNNLLICLGIDKKVEKIDESDMIDKDFISMERAEKFYELYAKLLDFNFRKKLRRKK</sequence>
<name>A0A2P5BS91_TREOI</name>
<dbReference type="OrthoDB" id="10320394at2759"/>
<proteinExistence type="predicted"/>
<dbReference type="InParanoid" id="A0A2P5BS91"/>
<gene>
    <name evidence="1" type="ORF">TorRG33x02_310890</name>
</gene>
<accession>A0A2P5BS91</accession>
<dbReference type="Proteomes" id="UP000237000">
    <property type="component" value="Unassembled WGS sequence"/>
</dbReference>
<evidence type="ECO:0000313" key="2">
    <source>
        <dbReference type="Proteomes" id="UP000237000"/>
    </source>
</evidence>
<evidence type="ECO:0000313" key="1">
    <source>
        <dbReference type="EMBL" id="PON51625.1"/>
    </source>
</evidence>